<feature type="compositionally biased region" description="Polar residues" evidence="1">
    <location>
        <begin position="192"/>
        <end position="204"/>
    </location>
</feature>
<dbReference type="AlphaFoldDB" id="A0AAQ3Q5D8"/>
<reference evidence="2 3" key="1">
    <citation type="submission" date="2023-10" db="EMBL/GenBank/DDBJ databases">
        <title>Chromosome-scale genome assembly provides insights into flower coloration mechanisms of Canna indica.</title>
        <authorList>
            <person name="Li C."/>
        </authorList>
    </citation>
    <scope>NUCLEOTIDE SEQUENCE [LARGE SCALE GENOMIC DNA]</scope>
    <source>
        <tissue evidence="2">Flower</tissue>
    </source>
</reference>
<gene>
    <name evidence="2" type="ORF">Cni_G05828</name>
</gene>
<sequence length="242" mass="26170">MNLLWRGHHRCRPAAVQARASGLPPTYSHSGNPPSTDNSYSVADSASPCGSDDVLLDLVRDHLVQQLEAVLDAGGRPRAGRGLLGARRRQRDIEGLLVKKTFEGAAPPPVAAECSVMNRMEQVRRGVSTYATKAALGNGGRGRGKRGVLGDAHAIKAALPKPILPQSRGSMRWSLSRVVHGDRCTGEGESDAPSNLISLSSTATSRDEIEKMNERERKKEIGRRTYPPAFSRFRNATIALPF</sequence>
<keyword evidence="3" id="KW-1185">Reference proteome</keyword>
<protein>
    <submittedName>
        <fullName evidence="2">Uncharacterized protein</fullName>
    </submittedName>
</protein>
<dbReference type="EMBL" id="CP136891">
    <property type="protein sequence ID" value="WOK97120.1"/>
    <property type="molecule type" value="Genomic_DNA"/>
</dbReference>
<evidence type="ECO:0000313" key="2">
    <source>
        <dbReference type="EMBL" id="WOK97120.1"/>
    </source>
</evidence>
<evidence type="ECO:0000256" key="1">
    <source>
        <dbReference type="SAM" id="MobiDB-lite"/>
    </source>
</evidence>
<organism evidence="2 3">
    <name type="scientific">Canna indica</name>
    <name type="common">Indian-shot</name>
    <dbReference type="NCBI Taxonomy" id="4628"/>
    <lineage>
        <taxon>Eukaryota</taxon>
        <taxon>Viridiplantae</taxon>
        <taxon>Streptophyta</taxon>
        <taxon>Embryophyta</taxon>
        <taxon>Tracheophyta</taxon>
        <taxon>Spermatophyta</taxon>
        <taxon>Magnoliopsida</taxon>
        <taxon>Liliopsida</taxon>
        <taxon>Zingiberales</taxon>
        <taxon>Cannaceae</taxon>
        <taxon>Canna</taxon>
    </lineage>
</organism>
<accession>A0AAQ3Q5D8</accession>
<name>A0AAQ3Q5D8_9LILI</name>
<feature type="compositionally biased region" description="Polar residues" evidence="1">
    <location>
        <begin position="27"/>
        <end position="44"/>
    </location>
</feature>
<feature type="region of interest" description="Disordered" evidence="1">
    <location>
        <begin position="184"/>
        <end position="207"/>
    </location>
</feature>
<dbReference type="Proteomes" id="UP001327560">
    <property type="component" value="Chromosome 2"/>
</dbReference>
<proteinExistence type="predicted"/>
<evidence type="ECO:0000313" key="3">
    <source>
        <dbReference type="Proteomes" id="UP001327560"/>
    </source>
</evidence>
<feature type="region of interest" description="Disordered" evidence="1">
    <location>
        <begin position="21"/>
        <end position="44"/>
    </location>
</feature>